<dbReference type="Pfam" id="PF18967">
    <property type="entry name" value="PycTM"/>
    <property type="match status" value="1"/>
</dbReference>
<dbReference type="GO" id="GO:0005886">
    <property type="term" value="C:plasma membrane"/>
    <property type="evidence" value="ECO:0007669"/>
    <property type="project" value="UniProtKB-SubCell"/>
</dbReference>
<dbReference type="EMBL" id="WBPG01000008">
    <property type="protein sequence ID" value="KAB2444912.1"/>
    <property type="molecule type" value="Genomic_DNA"/>
</dbReference>
<reference evidence="10 11" key="1">
    <citation type="submission" date="2019-10" db="EMBL/GenBank/DDBJ databases">
        <title>Bacillus from the desert of Cuatro Cinegas, Coahuila.</title>
        <authorList>
            <person name="Olmedo-Alvarez G."/>
            <person name="Saldana S."/>
            <person name="Barcelo D."/>
        </authorList>
    </citation>
    <scope>NUCLEOTIDE SEQUENCE [LARGE SCALE GENOMIC DNA]</scope>
    <source>
        <strain evidence="10 11">CH155b_5T</strain>
    </source>
</reference>
<evidence type="ECO:0000256" key="8">
    <source>
        <dbReference type="SAM" id="Phobius"/>
    </source>
</evidence>
<keyword evidence="4" id="KW-0547">Nucleotide-binding</keyword>
<evidence type="ECO:0000256" key="2">
    <source>
        <dbReference type="ARBA" id="ARBA00022475"/>
    </source>
</evidence>
<dbReference type="RefSeq" id="WP_151624878.1">
    <property type="nucleotide sequence ID" value="NZ_WBPG01000008.1"/>
</dbReference>
<feature type="transmembrane region" description="Helical" evidence="8">
    <location>
        <begin position="157"/>
        <end position="175"/>
    </location>
</feature>
<dbReference type="Proteomes" id="UP000470409">
    <property type="component" value="Unassembled WGS sequence"/>
</dbReference>
<feature type="domain" description="Pycsar effector protein" evidence="9">
    <location>
        <begin position="31"/>
        <end position="171"/>
    </location>
</feature>
<dbReference type="AlphaFoldDB" id="A0A7V7SAV9"/>
<dbReference type="InterPro" id="IPR043760">
    <property type="entry name" value="PycTM_dom"/>
</dbReference>
<evidence type="ECO:0000256" key="5">
    <source>
        <dbReference type="ARBA" id="ARBA00022989"/>
    </source>
</evidence>
<name>A0A7V7SAV9_9BACI</name>
<accession>A0A7V7SAV9</accession>
<evidence type="ECO:0000313" key="10">
    <source>
        <dbReference type="EMBL" id="KAB2444912.1"/>
    </source>
</evidence>
<proteinExistence type="predicted"/>
<sequence>MGEEKELKIQQEQLKVEVHQTKRSSKTNFSYQMHTYLNNSIRFSDVKAAGISGVNVTMFRLFFDPSTIQMSWEFLILGASLIGLLVGIVFAILSIMPRFMEKKENGLIYWGSVADMTREDYIEAIKGAEGDHLLEELLSQNYTLSLIAKKKFAMTKYAFLFSIVGYIFLIIGEVVKAL</sequence>
<comment type="subcellular location">
    <subcellularLocation>
        <location evidence="1">Cell membrane</location>
    </subcellularLocation>
</comment>
<keyword evidence="2" id="KW-1003">Cell membrane</keyword>
<comment type="caution">
    <text evidence="10">The sequence shown here is derived from an EMBL/GenBank/DDBJ whole genome shotgun (WGS) entry which is preliminary data.</text>
</comment>
<gene>
    <name evidence="10" type="ORF">F8163_06920</name>
</gene>
<evidence type="ECO:0000313" key="11">
    <source>
        <dbReference type="Proteomes" id="UP000470409"/>
    </source>
</evidence>
<evidence type="ECO:0000256" key="7">
    <source>
        <dbReference type="ARBA" id="ARBA00023136"/>
    </source>
</evidence>
<organism evidence="10 11">
    <name type="scientific">Bacillus luti</name>
    <dbReference type="NCBI Taxonomy" id="2026191"/>
    <lineage>
        <taxon>Bacteria</taxon>
        <taxon>Bacillati</taxon>
        <taxon>Bacillota</taxon>
        <taxon>Bacilli</taxon>
        <taxon>Bacillales</taxon>
        <taxon>Bacillaceae</taxon>
        <taxon>Bacillus</taxon>
        <taxon>Bacillus cereus group</taxon>
    </lineage>
</organism>
<protein>
    <recommendedName>
        <fullName evidence="9">Pycsar effector protein domain-containing protein</fullName>
    </recommendedName>
</protein>
<dbReference type="GO" id="GO:0051607">
    <property type="term" value="P:defense response to virus"/>
    <property type="evidence" value="ECO:0007669"/>
    <property type="project" value="UniProtKB-KW"/>
</dbReference>
<evidence type="ECO:0000256" key="1">
    <source>
        <dbReference type="ARBA" id="ARBA00004236"/>
    </source>
</evidence>
<feature type="transmembrane region" description="Helical" evidence="8">
    <location>
        <begin position="74"/>
        <end position="95"/>
    </location>
</feature>
<keyword evidence="3 8" id="KW-0812">Transmembrane</keyword>
<keyword evidence="5 8" id="KW-1133">Transmembrane helix</keyword>
<evidence type="ECO:0000256" key="6">
    <source>
        <dbReference type="ARBA" id="ARBA00023118"/>
    </source>
</evidence>
<keyword evidence="6" id="KW-0051">Antiviral defense</keyword>
<evidence type="ECO:0000256" key="4">
    <source>
        <dbReference type="ARBA" id="ARBA00022741"/>
    </source>
</evidence>
<dbReference type="GO" id="GO:0000166">
    <property type="term" value="F:nucleotide binding"/>
    <property type="evidence" value="ECO:0007669"/>
    <property type="project" value="UniProtKB-KW"/>
</dbReference>
<evidence type="ECO:0000256" key="3">
    <source>
        <dbReference type="ARBA" id="ARBA00022692"/>
    </source>
</evidence>
<keyword evidence="7 8" id="KW-0472">Membrane</keyword>
<evidence type="ECO:0000259" key="9">
    <source>
        <dbReference type="Pfam" id="PF18967"/>
    </source>
</evidence>